<keyword evidence="1" id="KW-0472">Membrane</keyword>
<dbReference type="OrthoDB" id="639802at2"/>
<protein>
    <submittedName>
        <fullName evidence="2">Uncharacterized protein</fullName>
    </submittedName>
</protein>
<dbReference type="RefSeq" id="WP_130141697.1">
    <property type="nucleotide sequence ID" value="NZ_SGIT01000002.1"/>
</dbReference>
<dbReference type="EMBL" id="SGIT01000002">
    <property type="protein sequence ID" value="RZF59778.1"/>
    <property type="molecule type" value="Genomic_DNA"/>
</dbReference>
<name>A0A4V2DC02_9SPHI</name>
<dbReference type="Gene3D" id="2.60.120.560">
    <property type="entry name" value="Exo-inulinase, domain 1"/>
    <property type="match status" value="1"/>
</dbReference>
<evidence type="ECO:0000256" key="1">
    <source>
        <dbReference type="SAM" id="Phobius"/>
    </source>
</evidence>
<dbReference type="Proteomes" id="UP000292855">
    <property type="component" value="Unassembled WGS sequence"/>
</dbReference>
<keyword evidence="1" id="KW-0812">Transmembrane</keyword>
<dbReference type="SUPFAM" id="SSF49299">
    <property type="entry name" value="PKD domain"/>
    <property type="match status" value="1"/>
</dbReference>
<organism evidence="2 3">
    <name type="scientific">Sphingobacterium corticibacterium</name>
    <dbReference type="NCBI Taxonomy" id="2484746"/>
    <lineage>
        <taxon>Bacteria</taxon>
        <taxon>Pseudomonadati</taxon>
        <taxon>Bacteroidota</taxon>
        <taxon>Sphingobacteriia</taxon>
        <taxon>Sphingobacteriales</taxon>
        <taxon>Sphingobacteriaceae</taxon>
        <taxon>Sphingobacterium</taxon>
    </lineage>
</organism>
<evidence type="ECO:0000313" key="2">
    <source>
        <dbReference type="EMBL" id="RZF59778.1"/>
    </source>
</evidence>
<evidence type="ECO:0000313" key="3">
    <source>
        <dbReference type="Proteomes" id="UP000292855"/>
    </source>
</evidence>
<keyword evidence="3" id="KW-1185">Reference proteome</keyword>
<sequence length="408" mass="47269">MRRDELIAIIKKCEYRFNRGGYSEWRHSDYDDLRREIRRSTNVVISTNTLKRIFGKIDVDEDYFPQRATIDALRTYGNEGTEEMNFSNESPITVQKPFLKLNVVRLSIGLVIILIAVFTFGYFWQSSDETQAKISIIGMEGELPATVFFEVTLPSTRDSVFIDFGDKSPRKYMATSQRIAHNYLFPDVFRAKLYASKKVVASQDVSISSNSWIALGYHWQRELPDRYYAFPIIKKTKDSVFHISSLQMHKMGLDTTTSFFTRICNYTDIDAEADNFVFETTFKNKPRDGGLYCNSTQFQITGADGVIRFRFVNSGCSFRVLNIVGEKVFEGSKTNLSEFVIQTQNWNTVKLINEDKRVTLFVNDRQIFEDTYEKSLGMLRGLFMEFEGNGYLKKCTLQSLEGETYFQF</sequence>
<dbReference type="AlphaFoldDB" id="A0A4V2DC02"/>
<gene>
    <name evidence="2" type="ORF">EWE74_11530</name>
</gene>
<keyword evidence="1" id="KW-1133">Transmembrane helix</keyword>
<accession>A0A4V2DC02</accession>
<feature type="transmembrane region" description="Helical" evidence="1">
    <location>
        <begin position="103"/>
        <end position="124"/>
    </location>
</feature>
<dbReference type="InterPro" id="IPR035986">
    <property type="entry name" value="PKD_dom_sf"/>
</dbReference>
<reference evidence="2 3" key="1">
    <citation type="submission" date="2019-02" db="EMBL/GenBank/DDBJ databases">
        <authorList>
            <person name="Li Y."/>
        </authorList>
    </citation>
    <scope>NUCLEOTIDE SEQUENCE [LARGE SCALE GENOMIC DNA]</scope>
    <source>
        <strain evidence="2 3">30C10-4-7</strain>
    </source>
</reference>
<comment type="caution">
    <text evidence="2">The sequence shown here is derived from an EMBL/GenBank/DDBJ whole genome shotgun (WGS) entry which is preliminary data.</text>
</comment>
<proteinExistence type="predicted"/>